<dbReference type="Gene3D" id="3.30.980.10">
    <property type="entry name" value="Threonyl-trna Synthetase, Chain A, domain 2"/>
    <property type="match status" value="1"/>
</dbReference>
<evidence type="ECO:0000313" key="2">
    <source>
        <dbReference type="EMBL" id="EHP45268.1"/>
    </source>
</evidence>
<dbReference type="PATRIC" id="fig|742817.3.peg.3111"/>
<reference evidence="2 3" key="1">
    <citation type="submission" date="2012-01" db="EMBL/GenBank/DDBJ databases">
        <title>The Genome Sequence of Odoribacter laneus YIT 12061.</title>
        <authorList>
            <consortium name="The Broad Institute Genome Sequencing Platform"/>
            <person name="Earl A."/>
            <person name="Ward D."/>
            <person name="Feldgarden M."/>
            <person name="Gevers D."/>
            <person name="Morotomi M."/>
            <person name="Young S.K."/>
            <person name="Zeng Q."/>
            <person name="Gargeya S."/>
            <person name="Fitzgerald M."/>
            <person name="Haas B."/>
            <person name="Abouelleil A."/>
            <person name="Alvarado L."/>
            <person name="Arachchi H.M."/>
            <person name="Berlin A."/>
            <person name="Chapman S.B."/>
            <person name="Gearin G."/>
            <person name="Goldberg J."/>
            <person name="Griggs A."/>
            <person name="Gujja S."/>
            <person name="Hansen M."/>
            <person name="Heiman D."/>
            <person name="Howarth C."/>
            <person name="Larimer J."/>
            <person name="Lui A."/>
            <person name="MacDonald P.J.P."/>
            <person name="McCowen C."/>
            <person name="Montmayeur A."/>
            <person name="Murphy C."/>
            <person name="Neiman D."/>
            <person name="Pearson M."/>
            <person name="Priest M."/>
            <person name="Roberts A."/>
            <person name="Saif S."/>
            <person name="Shea T."/>
            <person name="Sisk P."/>
            <person name="Stolte C."/>
            <person name="Sykes S."/>
            <person name="Wortman J."/>
            <person name="Nusbaum C."/>
            <person name="Birren B."/>
        </authorList>
    </citation>
    <scope>NUCLEOTIDE SEQUENCE [LARGE SCALE GENOMIC DNA]</scope>
    <source>
        <strain evidence="2 3">YIT 12061</strain>
    </source>
</reference>
<dbReference type="InterPro" id="IPR006083">
    <property type="entry name" value="PRK/URK"/>
</dbReference>
<evidence type="ECO:0000313" key="3">
    <source>
        <dbReference type="Proteomes" id="UP000004892"/>
    </source>
</evidence>
<dbReference type="EMBL" id="ADMC01000033">
    <property type="protein sequence ID" value="EHP45268.1"/>
    <property type="molecule type" value="Genomic_DNA"/>
</dbReference>
<dbReference type="AlphaFoldDB" id="H1DKX3"/>
<dbReference type="Proteomes" id="UP000004892">
    <property type="component" value="Unassembled WGS sequence"/>
</dbReference>
<sequence>MEKVTIFCENTGKYYKIEIGSHLGDLKKIVFPNNHKHLLGALVNNQLQDLQYVIMNPMQINFIDITTLDGYSIYTRSLIFVLYKAIRSLFPKKTLMAEYIISNGIFCRIANKDVCLRPDMIENIHQKMQEIIQADYPIVRKEMPTPEAIRIFRKQGLKDKSELMETRGRLYTSVYYIQDTADYFYGTLAPSTGCLFTFGLEPYKDGMLLRLADRRCPSQLLPAIPQNKLFQIFSEYKRWGKIIGVSDIGGLNKVVEMKYAGAMIKISEALHEKKISLIADKIKAKGKKIKVILIAGPSSSGKTTFSKRLSIQLMVNGIRPIMLSLDNYFVNRENTPRDEKGELDFESIEALDIATFSDNILRLLKGEEVEIPKFSFETGQRYYDGEKLKINKNNVIIVEGIHGLNPKLTQLLPPEALFKIFVSALTSISIDNHNLINPTDNRLIRRMVRDYKYRNYSALETLKRWESVLKGEEKHIVPYQEEADIIFNSALIYELGALKQQAEPLLREVMGQYPEHSKALRLLKFFSYIKAVPTREIPTTSILREFLGGSSFKY</sequence>
<dbReference type="eggNOG" id="COG0441">
    <property type="taxonomic scope" value="Bacteria"/>
</dbReference>
<dbReference type="GO" id="GO:0016301">
    <property type="term" value="F:kinase activity"/>
    <property type="evidence" value="ECO:0007669"/>
    <property type="project" value="InterPro"/>
</dbReference>
<feature type="domain" description="Phosphoribulokinase/uridine kinase" evidence="1">
    <location>
        <begin position="291"/>
        <end position="489"/>
    </location>
</feature>
<dbReference type="InterPro" id="IPR018163">
    <property type="entry name" value="Thr/Ala-tRNA-synth_IIc_edit"/>
</dbReference>
<dbReference type="HOGENOM" id="CLU_023775_1_0_10"/>
<dbReference type="RefSeq" id="WP_009138052.1">
    <property type="nucleotide sequence ID" value="NZ_JH594598.1"/>
</dbReference>
<dbReference type="GO" id="GO:0005524">
    <property type="term" value="F:ATP binding"/>
    <property type="evidence" value="ECO:0007669"/>
    <property type="project" value="InterPro"/>
</dbReference>
<organism evidence="2 3">
    <name type="scientific">Odoribacter laneus YIT 12061</name>
    <dbReference type="NCBI Taxonomy" id="742817"/>
    <lineage>
        <taxon>Bacteria</taxon>
        <taxon>Pseudomonadati</taxon>
        <taxon>Bacteroidota</taxon>
        <taxon>Bacteroidia</taxon>
        <taxon>Bacteroidales</taxon>
        <taxon>Odoribacteraceae</taxon>
        <taxon>Odoribacter</taxon>
    </lineage>
</organism>
<gene>
    <name evidence="2" type="ORF">HMPREF9449_02909</name>
</gene>
<dbReference type="GeneID" id="98070431"/>
<protein>
    <recommendedName>
        <fullName evidence="1">Phosphoribulokinase/uridine kinase domain-containing protein</fullName>
    </recommendedName>
</protein>
<proteinExistence type="predicted"/>
<dbReference type="InterPro" id="IPR027417">
    <property type="entry name" value="P-loop_NTPase"/>
</dbReference>
<comment type="caution">
    <text evidence="2">The sequence shown here is derived from an EMBL/GenBank/DDBJ whole genome shotgun (WGS) entry which is preliminary data.</text>
</comment>
<dbReference type="eggNOG" id="COG0572">
    <property type="taxonomic scope" value="Bacteria"/>
</dbReference>
<accession>H1DKX3</accession>
<dbReference type="STRING" id="742817.HMPREF9449_02909"/>
<dbReference type="SUPFAM" id="SSF52540">
    <property type="entry name" value="P-loop containing nucleoside triphosphate hydrolases"/>
    <property type="match status" value="1"/>
</dbReference>
<dbReference type="PANTHER" id="PTHR10285">
    <property type="entry name" value="URIDINE KINASE"/>
    <property type="match status" value="1"/>
</dbReference>
<dbReference type="CDD" id="cd02028">
    <property type="entry name" value="UMPK_like"/>
    <property type="match status" value="1"/>
</dbReference>
<dbReference type="Gene3D" id="3.40.50.300">
    <property type="entry name" value="P-loop containing nucleotide triphosphate hydrolases"/>
    <property type="match status" value="1"/>
</dbReference>
<dbReference type="SUPFAM" id="SSF55186">
    <property type="entry name" value="ThrRS/AlaRS common domain"/>
    <property type="match status" value="1"/>
</dbReference>
<evidence type="ECO:0000259" key="1">
    <source>
        <dbReference type="Pfam" id="PF00485"/>
    </source>
</evidence>
<name>H1DKX3_9BACT</name>
<keyword evidence="3" id="KW-1185">Reference proteome</keyword>
<dbReference type="Pfam" id="PF00485">
    <property type="entry name" value="PRK"/>
    <property type="match status" value="1"/>
</dbReference>